<dbReference type="RefSeq" id="WP_305001092.1">
    <property type="nucleotide sequence ID" value="NZ_JAUQUB010000001.1"/>
</dbReference>
<dbReference type="InterPro" id="IPR007324">
    <property type="entry name" value="Sugar-bd_dom_put"/>
</dbReference>
<dbReference type="EMBL" id="JAUQUB010000001">
    <property type="protein sequence ID" value="MDO7880661.1"/>
    <property type="molecule type" value="Genomic_DNA"/>
</dbReference>
<evidence type="ECO:0000256" key="4">
    <source>
        <dbReference type="ARBA" id="ARBA00023163"/>
    </source>
</evidence>
<dbReference type="InterPro" id="IPR036388">
    <property type="entry name" value="WH-like_DNA-bd_sf"/>
</dbReference>
<feature type="domain" description="Sugar-binding" evidence="5">
    <location>
        <begin position="69"/>
        <end position="312"/>
    </location>
</feature>
<evidence type="ECO:0000313" key="7">
    <source>
        <dbReference type="Proteomes" id="UP001241072"/>
    </source>
</evidence>
<evidence type="ECO:0000256" key="3">
    <source>
        <dbReference type="ARBA" id="ARBA00023125"/>
    </source>
</evidence>
<comment type="similarity">
    <text evidence="1">Belongs to the SorC transcriptional regulatory family.</text>
</comment>
<dbReference type="InterPro" id="IPR037171">
    <property type="entry name" value="NagB/RpiA_transferase-like"/>
</dbReference>
<evidence type="ECO:0000256" key="2">
    <source>
        <dbReference type="ARBA" id="ARBA00023015"/>
    </source>
</evidence>
<organism evidence="6 7">
    <name type="scientific">Antiquaquibacter soli</name>
    <dbReference type="NCBI Taxonomy" id="3064523"/>
    <lineage>
        <taxon>Bacteria</taxon>
        <taxon>Bacillati</taxon>
        <taxon>Actinomycetota</taxon>
        <taxon>Actinomycetes</taxon>
        <taxon>Micrococcales</taxon>
        <taxon>Microbacteriaceae</taxon>
        <taxon>Antiquaquibacter</taxon>
    </lineage>
</organism>
<dbReference type="SUPFAM" id="SSF100950">
    <property type="entry name" value="NagB/RpiA/CoA transferase-like"/>
    <property type="match status" value="1"/>
</dbReference>
<dbReference type="Proteomes" id="UP001241072">
    <property type="component" value="Unassembled WGS sequence"/>
</dbReference>
<gene>
    <name evidence="6" type="ORF">Q5716_00305</name>
</gene>
<dbReference type="PANTHER" id="PTHR34294">
    <property type="entry name" value="TRANSCRIPTIONAL REGULATOR-RELATED"/>
    <property type="match status" value="1"/>
</dbReference>
<keyword evidence="3" id="KW-0238">DNA-binding</keyword>
<proteinExistence type="inferred from homology"/>
<evidence type="ECO:0000256" key="1">
    <source>
        <dbReference type="ARBA" id="ARBA00010466"/>
    </source>
</evidence>
<dbReference type="PANTHER" id="PTHR34294:SF1">
    <property type="entry name" value="TRANSCRIPTIONAL REGULATOR LSRR"/>
    <property type="match status" value="1"/>
</dbReference>
<dbReference type="Pfam" id="PF04198">
    <property type="entry name" value="Sugar-bind"/>
    <property type="match status" value="1"/>
</dbReference>
<evidence type="ECO:0000313" key="6">
    <source>
        <dbReference type="EMBL" id="MDO7880661.1"/>
    </source>
</evidence>
<dbReference type="Gene3D" id="1.10.10.10">
    <property type="entry name" value="Winged helix-like DNA-binding domain superfamily/Winged helix DNA-binding domain"/>
    <property type="match status" value="1"/>
</dbReference>
<protein>
    <submittedName>
        <fullName evidence="6">Sugar-binding domain-containing protein</fullName>
    </submittedName>
</protein>
<keyword evidence="7" id="KW-1185">Reference proteome</keyword>
<accession>A0ABT9BLL2</accession>
<comment type="caution">
    <text evidence="6">The sequence shown here is derived from an EMBL/GenBank/DDBJ whole genome shotgun (WGS) entry which is preliminary data.</text>
</comment>
<evidence type="ECO:0000259" key="5">
    <source>
        <dbReference type="Pfam" id="PF04198"/>
    </source>
</evidence>
<reference evidence="6 7" key="1">
    <citation type="submission" date="2023-07" db="EMBL/GenBank/DDBJ databases">
        <title>Protaetiibacter sp. nov WY-16 isolated from soil.</title>
        <authorList>
            <person name="Liu B."/>
            <person name="Wan Y."/>
        </authorList>
    </citation>
    <scope>NUCLEOTIDE SEQUENCE [LARGE SCALE GENOMIC DNA]</scope>
    <source>
        <strain evidence="6 7">WY-16</strain>
    </source>
</reference>
<dbReference type="InterPro" id="IPR051054">
    <property type="entry name" value="SorC_transcr_regulators"/>
</dbReference>
<name>A0ABT9BLL2_9MICO</name>
<keyword evidence="2" id="KW-0805">Transcription regulation</keyword>
<keyword evidence="4" id="KW-0804">Transcription</keyword>
<sequence length="318" mass="33310">MATEPALSVAERSALVAVARRFYLEDRSKVEIADEFGYSRFKVARMLEQARALGVVTITLHDQGTVIPELAQRLVDELGLAEAVVVESDGSEVVARQHVAEAAADVLSRTLRDGEVLGMSWGRTLSAMTEALPSLPSVSVVQLTGTVGSNFEQSPVEIVRKVALTSGGSAYPIFAPMVVDNAATAAALRQQPDVAQAIRMFGDVTTAVLALGSWDPVESQLAEAIPDAQRADLLGRGVVAEVAATLIASDGSLVAPDFADQCIAIGAEQIRAIPRVLLVAAGERKASAARAVLRAGMLSGIVTDRVLAEALLDDSIDG</sequence>
<dbReference type="Gene3D" id="3.40.50.1360">
    <property type="match status" value="1"/>
</dbReference>